<dbReference type="STRING" id="1169540.A0A0G4EL97"/>
<dbReference type="InterPro" id="IPR027749">
    <property type="entry name" value="TTLL12"/>
</dbReference>
<dbReference type="InterPro" id="IPR004344">
    <property type="entry name" value="TTL/TTLL_fam"/>
</dbReference>
<evidence type="ECO:0000313" key="3">
    <source>
        <dbReference type="EMBL" id="CEL98187.1"/>
    </source>
</evidence>
<gene>
    <name evidence="3" type="ORF">Vbra_5166</name>
</gene>
<evidence type="ECO:0000259" key="2">
    <source>
        <dbReference type="Pfam" id="PF25556"/>
    </source>
</evidence>
<dbReference type="GO" id="GO:0005737">
    <property type="term" value="C:cytoplasm"/>
    <property type="evidence" value="ECO:0007669"/>
    <property type="project" value="TreeGrafter"/>
</dbReference>
<dbReference type="Gene3D" id="3.30.470.20">
    <property type="entry name" value="ATP-grasp fold, B domain"/>
    <property type="match status" value="1"/>
</dbReference>
<organism evidence="3 4">
    <name type="scientific">Vitrella brassicaformis (strain CCMP3155)</name>
    <dbReference type="NCBI Taxonomy" id="1169540"/>
    <lineage>
        <taxon>Eukaryota</taxon>
        <taxon>Sar</taxon>
        <taxon>Alveolata</taxon>
        <taxon>Colpodellida</taxon>
        <taxon>Vitrellaceae</taxon>
        <taxon>Vitrella</taxon>
    </lineage>
</organism>
<dbReference type="AlphaFoldDB" id="A0A0G4EL97"/>
<proteinExistence type="predicted"/>
<dbReference type="InterPro" id="IPR057954">
    <property type="entry name" value="SET_TTL12"/>
</dbReference>
<reference evidence="3 4" key="1">
    <citation type="submission" date="2014-11" db="EMBL/GenBank/DDBJ databases">
        <authorList>
            <person name="Zhu J."/>
            <person name="Qi W."/>
            <person name="Song R."/>
        </authorList>
    </citation>
    <scope>NUCLEOTIDE SEQUENCE [LARGE SCALE GENOMIC DNA]</scope>
</reference>
<keyword evidence="4" id="KW-1185">Reference proteome</keyword>
<dbReference type="OrthoDB" id="202825at2759"/>
<evidence type="ECO:0000256" key="1">
    <source>
        <dbReference type="SAM" id="MobiDB-lite"/>
    </source>
</evidence>
<dbReference type="Proteomes" id="UP000041254">
    <property type="component" value="Unassembled WGS sequence"/>
</dbReference>
<dbReference type="OMA" id="WTPDCKR"/>
<dbReference type="PANTHER" id="PTHR46088">
    <property type="entry name" value="TUBULIN--TYROSINE LIGASE-LIKE PROTEIN 12"/>
    <property type="match status" value="1"/>
</dbReference>
<feature type="region of interest" description="Disordered" evidence="1">
    <location>
        <begin position="449"/>
        <end position="469"/>
    </location>
</feature>
<name>A0A0G4EL97_VITBC</name>
<dbReference type="Pfam" id="PF03133">
    <property type="entry name" value="TTL"/>
    <property type="match status" value="2"/>
</dbReference>
<dbReference type="Pfam" id="PF25556">
    <property type="entry name" value="SET_TTL"/>
    <property type="match status" value="1"/>
</dbReference>
<protein>
    <recommendedName>
        <fullName evidence="2">Tubulin--tyrosine ligase-like protein 12 SET-like domain-containing protein</fullName>
    </recommendedName>
</protein>
<dbReference type="PhylomeDB" id="A0A0G4EL97"/>
<accession>A0A0G4EL97</accession>
<evidence type="ECO:0000313" key="4">
    <source>
        <dbReference type="Proteomes" id="UP000041254"/>
    </source>
</evidence>
<dbReference type="EMBL" id="CDMY01000264">
    <property type="protein sequence ID" value="CEL98187.1"/>
    <property type="molecule type" value="Genomic_DNA"/>
</dbReference>
<dbReference type="PROSITE" id="PS51221">
    <property type="entry name" value="TTL"/>
    <property type="match status" value="1"/>
</dbReference>
<dbReference type="InParanoid" id="A0A0G4EL97"/>
<dbReference type="PANTHER" id="PTHR46088:SF1">
    <property type="entry name" value="TUBULIN--TYROSINE LIGASE-LIKE PROTEIN 12"/>
    <property type="match status" value="1"/>
</dbReference>
<dbReference type="VEuPathDB" id="CryptoDB:Vbra_5166"/>
<feature type="domain" description="Tubulin--tyrosine ligase-like protein 12 SET-like" evidence="2">
    <location>
        <begin position="72"/>
        <end position="206"/>
    </location>
</feature>
<sequence>MAAQLSYEAFLEVMGPQLVGMGLPEKLWRCAFDKLSSENLDASDAFTLVERDDRQRGESKWQVVSCRPIEKESGVWLCDHCWSFRLKEGKRQLKENEKLRARLQSLFGVSSDTAVDDLWRELLPALQHYQVASSSRLDEEAVWYLMDEFGSSFDVEITRVDDEMDQKDEVPEADGLANFRMAPFFHTQRGVAYTLIWPVKDTEHYEPCSRLAVPKSGGPEDLLLDFPCVRVPQYTEASPIPAVLQCSRLFALMFPWRSSAARELVVPWYVRMAAELLQDEKTHMVVDEQQPSAVGSSSSIASVFDFPPHRSAQIECDRRELRRRVDLIDRTQVSETLKKSPLRVFTDLPILQETLSRDDFTFTDDILQADVLYVSYVLNDGRDKPTDEKGSEWSSSIRFNSHQLVNQLVGEGHMTTKDGLAKMTRRFAWLPDAYDLSTELPQMIGAYHRRHQSAQGPSAPPESPHQGRHSDYWIVKPRNLARSIDTHITNDIDEIVRLSSTFPKVCQRYIDRPACIDGKKFDLRFYVAVKCFPSIASGKAIEMGWAGRWPHTHTRVLHVVGGVQVAVYERFAARMANEPFRMDDFDSFPVHFTVMNYQDEQTRSKNVVMTCTHFKTQLANEHGHHDDAAVAAFWKAIIDKVHLMVRELFQTFVQQMTLKENSSSGESVLTNPTSFAVYGLDVMLEHTEGNLEPRLLEVTFFPDTARLVKEDRGFWDTVFGWVFREERGGAMVEVTM</sequence>